<feature type="transmembrane region" description="Helical" evidence="2">
    <location>
        <begin position="124"/>
        <end position="157"/>
    </location>
</feature>
<evidence type="ECO:0000256" key="2">
    <source>
        <dbReference type="SAM" id="Phobius"/>
    </source>
</evidence>
<keyword evidence="4" id="KW-1185">Reference proteome</keyword>
<dbReference type="EMBL" id="ACYE01000353">
    <property type="protein sequence ID" value="EFE39075.1"/>
    <property type="molecule type" value="Genomic_DNA"/>
</dbReference>
<feature type="transmembrane region" description="Helical" evidence="2">
    <location>
        <begin position="38"/>
        <end position="60"/>
    </location>
</feature>
<dbReference type="InterPro" id="IPR028000">
    <property type="entry name" value="Pma1"/>
</dbReference>
<organism evidence="3 4">
    <name type="scientific">Trichophyton verrucosum (strain HKI 0517)</name>
    <dbReference type="NCBI Taxonomy" id="663202"/>
    <lineage>
        <taxon>Eukaryota</taxon>
        <taxon>Fungi</taxon>
        <taxon>Dikarya</taxon>
        <taxon>Ascomycota</taxon>
        <taxon>Pezizomycotina</taxon>
        <taxon>Eurotiomycetes</taxon>
        <taxon>Eurotiomycetidae</taxon>
        <taxon>Onygenales</taxon>
        <taxon>Arthrodermataceae</taxon>
        <taxon>Trichophyton</taxon>
    </lineage>
</organism>
<evidence type="ECO:0000256" key="1">
    <source>
        <dbReference type="SAM" id="MobiDB-lite"/>
    </source>
</evidence>
<feature type="region of interest" description="Disordered" evidence="1">
    <location>
        <begin position="198"/>
        <end position="217"/>
    </location>
</feature>
<keyword evidence="2" id="KW-1133">Transmembrane helix</keyword>
<feature type="compositionally biased region" description="Basic residues" evidence="1">
    <location>
        <begin position="492"/>
        <end position="502"/>
    </location>
</feature>
<gene>
    <name evidence="3" type="ORF">TRV_06245</name>
</gene>
<protein>
    <submittedName>
        <fullName evidence="3">Uncharacterized protein</fullName>
    </submittedName>
</protein>
<dbReference type="Proteomes" id="UP000008383">
    <property type="component" value="Unassembled WGS sequence"/>
</dbReference>
<feature type="region of interest" description="Disordered" evidence="1">
    <location>
        <begin position="492"/>
        <end position="530"/>
    </location>
</feature>
<name>D4DGE2_TRIVH</name>
<dbReference type="RefSeq" id="XP_003019720.1">
    <property type="nucleotide sequence ID" value="XM_003019674.1"/>
</dbReference>
<dbReference type="Pfam" id="PF14610">
    <property type="entry name" value="Psg1"/>
    <property type="match status" value="1"/>
</dbReference>
<feature type="compositionally biased region" description="Basic and acidic residues" evidence="1">
    <location>
        <begin position="309"/>
        <end position="326"/>
    </location>
</feature>
<feature type="transmembrane region" description="Helical" evidence="2">
    <location>
        <begin position="450"/>
        <end position="472"/>
    </location>
</feature>
<feature type="compositionally biased region" description="Low complexity" evidence="1">
    <location>
        <begin position="254"/>
        <end position="285"/>
    </location>
</feature>
<sequence>MVSCGKEYTPPVKVSLKPEPRSFIHIVARDISLDLLPALPSFCLFFPFYASFSSAFLKLVSGAFWSWCKSNTDRVILHILFLHLSLFGKPSGCAANGREAASSSGRILRHPKYREIETSFLRGAFLGVFFSFFFAFLSFSSFASIIGIVVVVLLLFALRILSPGNCVYPSRQGILCGLKGAIELDTFSSFAGHIREKPASHRSHGLATEHSSRRPRSGQRSYCVKCSLLQKSSRSFDLTWFHFPDMSTSAVAKTTGTDTTQSTATSGAESSMTSSSSTSTKATAPTPSPTPSDDTDTGGSGSQEDPELTGDKPKEAQACSSEKDLSVKPFCSPHDQQEVYVDDTYYVTWLTSILGSDSVVRVGLDYVNVSMNEGLNAWLSRETPNNHSYVAIQMKPEWLKGEKRNNFTFFLDEFPKGKGKVHHNGPTISLVNKPPVHHPPPPPTPAPKPLGLLIGLPLGLGAVFLILLGLCFGMKHQRRIGLSNIMGRRNKGYGGRRARAMRSGRGAGGSIRLDDMEDSGQQYSDTPERLPSRQHIVSDTETFNEVQRREGNAFRQELARLKNWK</sequence>
<dbReference type="OrthoDB" id="4084551at2759"/>
<keyword evidence="2" id="KW-0812">Transmembrane</keyword>
<dbReference type="AlphaFoldDB" id="D4DGE2"/>
<evidence type="ECO:0000313" key="3">
    <source>
        <dbReference type="EMBL" id="EFE39075.1"/>
    </source>
</evidence>
<evidence type="ECO:0000313" key="4">
    <source>
        <dbReference type="Proteomes" id="UP000008383"/>
    </source>
</evidence>
<feature type="region of interest" description="Disordered" evidence="1">
    <location>
        <begin position="252"/>
        <end position="328"/>
    </location>
</feature>
<accession>D4DGE2</accession>
<reference evidence="4" key="1">
    <citation type="journal article" date="2011" name="Genome Biol.">
        <title>Comparative and functional genomics provide insights into the pathogenicity of dermatophytic fungi.</title>
        <authorList>
            <person name="Burmester A."/>
            <person name="Shelest E."/>
            <person name="Gloeckner G."/>
            <person name="Heddergott C."/>
            <person name="Schindler S."/>
            <person name="Staib P."/>
            <person name="Heidel A."/>
            <person name="Felder M."/>
            <person name="Petzold A."/>
            <person name="Szafranski K."/>
            <person name="Feuermann M."/>
            <person name="Pedruzzi I."/>
            <person name="Priebe S."/>
            <person name="Groth M."/>
            <person name="Winkler R."/>
            <person name="Li W."/>
            <person name="Kniemeyer O."/>
            <person name="Schroeckh V."/>
            <person name="Hertweck C."/>
            <person name="Hube B."/>
            <person name="White T.C."/>
            <person name="Platzer M."/>
            <person name="Guthke R."/>
            <person name="Heitman J."/>
            <person name="Woestemeyer J."/>
            <person name="Zipfel P.F."/>
            <person name="Monod M."/>
            <person name="Brakhage A.A."/>
        </authorList>
    </citation>
    <scope>NUCLEOTIDE SEQUENCE [LARGE SCALE GENOMIC DNA]</scope>
    <source>
        <strain evidence="4">HKI 0517</strain>
    </source>
</reference>
<keyword evidence="2" id="KW-0472">Membrane</keyword>
<proteinExistence type="predicted"/>
<dbReference type="KEGG" id="tve:TRV_06245"/>
<dbReference type="GeneID" id="9583626"/>
<dbReference type="HOGENOM" id="CLU_482487_0_0_1"/>
<comment type="caution">
    <text evidence="3">The sequence shown here is derived from an EMBL/GenBank/DDBJ whole genome shotgun (WGS) entry which is preliminary data.</text>
</comment>